<accession>A0ABM9GN79</accession>
<reference evidence="1 2" key="1">
    <citation type="submission" date="2022-07" db="EMBL/GenBank/DDBJ databases">
        <authorList>
            <person name="Criscuolo A."/>
        </authorList>
    </citation>
    <scope>NUCLEOTIDE SEQUENCE [LARGE SCALE GENOMIC DNA]</scope>
    <source>
        <strain evidence="2">CIP 111951</strain>
    </source>
</reference>
<protein>
    <recommendedName>
        <fullName evidence="3">Bacteriocin</fullName>
    </recommendedName>
</protein>
<proteinExistence type="predicted"/>
<dbReference type="Proteomes" id="UP001152485">
    <property type="component" value="Unassembled WGS sequence"/>
</dbReference>
<evidence type="ECO:0000313" key="1">
    <source>
        <dbReference type="EMBL" id="CAH9067992.1"/>
    </source>
</evidence>
<gene>
    <name evidence="1" type="ORF">PSECIP111951_03964</name>
</gene>
<comment type="caution">
    <text evidence="1">The sequence shown here is derived from an EMBL/GenBank/DDBJ whole genome shotgun (WGS) entry which is preliminary data.</text>
</comment>
<organism evidence="1 2">
    <name type="scientific">Pseudoalteromonas holothuriae</name>
    <dbReference type="NCBI Taxonomy" id="2963714"/>
    <lineage>
        <taxon>Bacteria</taxon>
        <taxon>Pseudomonadati</taxon>
        <taxon>Pseudomonadota</taxon>
        <taxon>Gammaproteobacteria</taxon>
        <taxon>Alteromonadales</taxon>
        <taxon>Pseudoalteromonadaceae</taxon>
        <taxon>Pseudoalteromonas</taxon>
    </lineage>
</organism>
<sequence length="53" mass="5970">MMKTSMKLTIKSKKLKELSKADAQQVSGGTSFSTLQPQQAAHEPTFYSYFVRN</sequence>
<evidence type="ECO:0008006" key="3">
    <source>
        <dbReference type="Google" id="ProtNLM"/>
    </source>
</evidence>
<evidence type="ECO:0000313" key="2">
    <source>
        <dbReference type="Proteomes" id="UP001152485"/>
    </source>
</evidence>
<dbReference type="EMBL" id="CAMAPD010000029">
    <property type="protein sequence ID" value="CAH9067992.1"/>
    <property type="molecule type" value="Genomic_DNA"/>
</dbReference>
<name>A0ABM9GN79_9GAMM</name>